<dbReference type="InterPro" id="IPR013022">
    <property type="entry name" value="Xyl_isomerase-like_TIM-brl"/>
</dbReference>
<dbReference type="InterPro" id="IPR050312">
    <property type="entry name" value="IolE/XylAMocC-like"/>
</dbReference>
<name>A0ABP9QJI2_9PSEU</name>
<sequence>MSDDALVATCWTTAGDAAPRRGDERSPLSLRARVEAAAAAGFTGFGVAHADLMPAVAELGLSGVRALFANNGIEHREVELLVDWWADVPARAASDAVRRDLFEAAAHLGARTVKIGPDFANGPWEFDRWADELATLGREAEDAGTRVALEFLPWTNIADVHQGLALVEAAGHPAVGLMVDAWHVGRAHTPVADLEVIPPERIFGVELDDFDAEPVGTLFEDTRDRRRYCGEGTFDLEGMIAALRRAGFRGPWGVEILSEQHRATELREATARAFDSARAVLRRAAVRS</sequence>
<reference evidence="3" key="1">
    <citation type="journal article" date="2019" name="Int. J. Syst. Evol. Microbiol.">
        <title>The Global Catalogue of Microorganisms (GCM) 10K type strain sequencing project: providing services to taxonomists for standard genome sequencing and annotation.</title>
        <authorList>
            <consortium name="The Broad Institute Genomics Platform"/>
            <consortium name="The Broad Institute Genome Sequencing Center for Infectious Disease"/>
            <person name="Wu L."/>
            <person name="Ma J."/>
        </authorList>
    </citation>
    <scope>NUCLEOTIDE SEQUENCE [LARGE SCALE GENOMIC DNA]</scope>
    <source>
        <strain evidence="3">JCM 18303</strain>
    </source>
</reference>
<keyword evidence="3" id="KW-1185">Reference proteome</keyword>
<proteinExistence type="predicted"/>
<dbReference type="SUPFAM" id="SSF51658">
    <property type="entry name" value="Xylose isomerase-like"/>
    <property type="match status" value="1"/>
</dbReference>
<dbReference type="EMBL" id="BAABJP010000029">
    <property type="protein sequence ID" value="GAA5162939.1"/>
    <property type="molecule type" value="Genomic_DNA"/>
</dbReference>
<comment type="caution">
    <text evidence="2">The sequence shown here is derived from an EMBL/GenBank/DDBJ whole genome shotgun (WGS) entry which is preliminary data.</text>
</comment>
<protein>
    <submittedName>
        <fullName evidence="2">Sugar phosphate isomerase/epimerase</fullName>
    </submittedName>
</protein>
<dbReference type="PANTHER" id="PTHR12110:SF48">
    <property type="entry name" value="BLL3656 PROTEIN"/>
    <property type="match status" value="1"/>
</dbReference>
<dbReference type="RefSeq" id="WP_185060885.1">
    <property type="nucleotide sequence ID" value="NZ_BAABJP010000029.1"/>
</dbReference>
<evidence type="ECO:0000313" key="3">
    <source>
        <dbReference type="Proteomes" id="UP001428817"/>
    </source>
</evidence>
<accession>A0ABP9QJI2</accession>
<evidence type="ECO:0000313" key="2">
    <source>
        <dbReference type="EMBL" id="GAA5162939.1"/>
    </source>
</evidence>
<dbReference type="PANTHER" id="PTHR12110">
    <property type="entry name" value="HYDROXYPYRUVATE ISOMERASE"/>
    <property type="match status" value="1"/>
</dbReference>
<dbReference type="Pfam" id="PF01261">
    <property type="entry name" value="AP_endonuc_2"/>
    <property type="match status" value="1"/>
</dbReference>
<organism evidence="2 3">
    <name type="scientific">Pseudonocardia eucalypti</name>
    <dbReference type="NCBI Taxonomy" id="648755"/>
    <lineage>
        <taxon>Bacteria</taxon>
        <taxon>Bacillati</taxon>
        <taxon>Actinomycetota</taxon>
        <taxon>Actinomycetes</taxon>
        <taxon>Pseudonocardiales</taxon>
        <taxon>Pseudonocardiaceae</taxon>
        <taxon>Pseudonocardia</taxon>
    </lineage>
</organism>
<keyword evidence="2" id="KW-0413">Isomerase</keyword>
<gene>
    <name evidence="2" type="ORF">GCM10023321_49070</name>
</gene>
<dbReference type="InterPro" id="IPR036237">
    <property type="entry name" value="Xyl_isomerase-like_sf"/>
</dbReference>
<dbReference type="GO" id="GO:0016853">
    <property type="term" value="F:isomerase activity"/>
    <property type="evidence" value="ECO:0007669"/>
    <property type="project" value="UniProtKB-KW"/>
</dbReference>
<evidence type="ECO:0000259" key="1">
    <source>
        <dbReference type="Pfam" id="PF01261"/>
    </source>
</evidence>
<dbReference type="Gene3D" id="3.20.20.150">
    <property type="entry name" value="Divalent-metal-dependent TIM barrel enzymes"/>
    <property type="match status" value="1"/>
</dbReference>
<dbReference type="Proteomes" id="UP001428817">
    <property type="component" value="Unassembled WGS sequence"/>
</dbReference>
<feature type="domain" description="Xylose isomerase-like TIM barrel" evidence="1">
    <location>
        <begin position="34"/>
        <end position="269"/>
    </location>
</feature>